<dbReference type="AlphaFoldDB" id="A0A0L8L117"/>
<feature type="region of interest" description="Disordered" evidence="1">
    <location>
        <begin position="69"/>
        <end position="109"/>
    </location>
</feature>
<gene>
    <name evidence="2" type="ORF">ADK34_09610</name>
</gene>
<dbReference type="EMBL" id="LGUP01000069">
    <property type="protein sequence ID" value="KOG31872.1"/>
    <property type="molecule type" value="Genomic_DNA"/>
</dbReference>
<organism evidence="2 3">
    <name type="scientific">Streptomyces viridochromogenes</name>
    <dbReference type="NCBI Taxonomy" id="1938"/>
    <lineage>
        <taxon>Bacteria</taxon>
        <taxon>Bacillati</taxon>
        <taxon>Actinomycetota</taxon>
        <taxon>Actinomycetes</taxon>
        <taxon>Kitasatosporales</taxon>
        <taxon>Streptomycetaceae</taxon>
        <taxon>Streptomyces</taxon>
    </lineage>
</organism>
<evidence type="ECO:0000313" key="3">
    <source>
        <dbReference type="Proteomes" id="UP000037023"/>
    </source>
</evidence>
<proteinExistence type="predicted"/>
<reference evidence="2 3" key="1">
    <citation type="submission" date="2015-06" db="EMBL/GenBank/DDBJ databases">
        <authorList>
            <person name="Hoefler B.C."/>
            <person name="Straight P.D."/>
        </authorList>
    </citation>
    <scope>NUCLEOTIDE SEQUENCE [LARGE SCALE GENOMIC DNA]</scope>
    <source>
        <strain evidence="2 3">NRRL 3427</strain>
    </source>
</reference>
<feature type="compositionally biased region" description="Basic and acidic residues" evidence="1">
    <location>
        <begin position="86"/>
        <end position="109"/>
    </location>
</feature>
<comment type="caution">
    <text evidence="2">The sequence shown here is derived from an EMBL/GenBank/DDBJ whole genome shotgun (WGS) entry which is preliminary data.</text>
</comment>
<evidence type="ECO:0000256" key="1">
    <source>
        <dbReference type="SAM" id="MobiDB-lite"/>
    </source>
</evidence>
<protein>
    <submittedName>
        <fullName evidence="2">Uncharacterized protein</fullName>
    </submittedName>
</protein>
<evidence type="ECO:0000313" key="2">
    <source>
        <dbReference type="EMBL" id="KOG31872.1"/>
    </source>
</evidence>
<name>A0A0L8L117_STRVR</name>
<accession>A0A0L8L117</accession>
<dbReference type="Proteomes" id="UP000037023">
    <property type="component" value="Unassembled WGS sequence"/>
</dbReference>
<dbReference type="OrthoDB" id="3872481at2"/>
<dbReference type="PATRIC" id="fig|1938.6.peg.2107"/>
<dbReference type="RefSeq" id="WP_051787844.1">
    <property type="nucleotide sequence ID" value="NZ_LGUP01000069.1"/>
</dbReference>
<sequence length="109" mass="11739">MSREYHFHCDHAGCSVTVGLRMGGTRELELLVDGKQVAAARAHGHHAQTTVLTTVLPTDPPRGIDVEVTLPGMLGGDPASTLLAGGERRPMPAREVPRRARATEADWYS</sequence>